<gene>
    <name evidence="2" type="ORF">C488_17129</name>
</gene>
<reference evidence="2 3" key="1">
    <citation type="journal article" date="2014" name="PLoS Genet.">
        <title>Phylogenetically driven sequencing of extremely halophilic archaea reveals strategies for static and dynamic osmo-response.</title>
        <authorList>
            <person name="Becker E.A."/>
            <person name="Seitzer P.M."/>
            <person name="Tritt A."/>
            <person name="Larsen D."/>
            <person name="Krusor M."/>
            <person name="Yao A.I."/>
            <person name="Wu D."/>
            <person name="Madern D."/>
            <person name="Eisen J.A."/>
            <person name="Darling A.E."/>
            <person name="Facciotti M.T."/>
        </authorList>
    </citation>
    <scope>NUCLEOTIDE SEQUENCE [LARGE SCALE GENOMIC DNA]</scope>
    <source>
        <strain evidence="2 3">DSM 15624</strain>
    </source>
</reference>
<evidence type="ECO:0000313" key="2">
    <source>
        <dbReference type="EMBL" id="ELY71675.1"/>
    </source>
</evidence>
<sequence length="94" mass="10503">MWVIDRVQSLRVVPWLWMRDIEKSHHSPAISTDVLIGAPLLFVVIVVTVALIVWLVVSILVERVLDAFVEDLFGVVGSIRPFCPRNGVGKAEIV</sequence>
<protein>
    <submittedName>
        <fullName evidence="2">Uncharacterized protein</fullName>
    </submittedName>
</protein>
<dbReference type="EMBL" id="AOIE01000102">
    <property type="protein sequence ID" value="ELY71675.1"/>
    <property type="molecule type" value="Genomic_DNA"/>
</dbReference>
<evidence type="ECO:0000313" key="3">
    <source>
        <dbReference type="Proteomes" id="UP000011593"/>
    </source>
</evidence>
<comment type="caution">
    <text evidence="2">The sequence shown here is derived from an EMBL/GenBank/DDBJ whole genome shotgun (WGS) entry which is preliminary data.</text>
</comment>
<proteinExistence type="predicted"/>
<dbReference type="Proteomes" id="UP000011593">
    <property type="component" value="Unassembled WGS sequence"/>
</dbReference>
<accession>L9YC89</accession>
<keyword evidence="1" id="KW-1133">Transmembrane helix</keyword>
<keyword evidence="1" id="KW-0812">Transmembrane</keyword>
<keyword evidence="3" id="KW-1185">Reference proteome</keyword>
<name>L9YC89_NATP1</name>
<dbReference type="AlphaFoldDB" id="L9YC89"/>
<feature type="transmembrane region" description="Helical" evidence="1">
    <location>
        <begin position="34"/>
        <end position="57"/>
    </location>
</feature>
<organism evidence="2 3">
    <name type="scientific">Natrinema pellirubrum (strain DSM 15624 / CIP 106293 / JCM 10476 / NCIMB 786 / 157)</name>
    <dbReference type="NCBI Taxonomy" id="797303"/>
    <lineage>
        <taxon>Archaea</taxon>
        <taxon>Methanobacteriati</taxon>
        <taxon>Methanobacteriota</taxon>
        <taxon>Stenosarchaea group</taxon>
        <taxon>Halobacteria</taxon>
        <taxon>Halobacteriales</taxon>
        <taxon>Natrialbaceae</taxon>
        <taxon>Natrinema</taxon>
    </lineage>
</organism>
<keyword evidence="1" id="KW-0472">Membrane</keyword>
<evidence type="ECO:0000256" key="1">
    <source>
        <dbReference type="SAM" id="Phobius"/>
    </source>
</evidence>